<evidence type="ECO:0000256" key="3">
    <source>
        <dbReference type="ARBA" id="ARBA00022692"/>
    </source>
</evidence>
<evidence type="ECO:0000313" key="8">
    <source>
        <dbReference type="EMBL" id="KAF6032412.1"/>
    </source>
</evidence>
<dbReference type="Proteomes" id="UP000593567">
    <property type="component" value="Unassembled WGS sequence"/>
</dbReference>
<evidence type="ECO:0000259" key="7">
    <source>
        <dbReference type="Pfam" id="PF10277"/>
    </source>
</evidence>
<feature type="transmembrane region" description="Helical" evidence="6">
    <location>
        <begin position="169"/>
        <end position="199"/>
    </location>
</feature>
<dbReference type="Pfam" id="PF10277">
    <property type="entry name" value="Frag1"/>
    <property type="match status" value="1"/>
</dbReference>
<dbReference type="PANTHER" id="PTHR21324:SF2">
    <property type="entry name" value="EG:22E5.9 PROTEIN"/>
    <property type="match status" value="1"/>
</dbReference>
<keyword evidence="5 6" id="KW-0472">Membrane</keyword>
<name>A0A7J7K1A6_BUGNE</name>
<evidence type="ECO:0000256" key="2">
    <source>
        <dbReference type="ARBA" id="ARBA00006565"/>
    </source>
</evidence>
<evidence type="ECO:0000256" key="4">
    <source>
        <dbReference type="ARBA" id="ARBA00022989"/>
    </source>
</evidence>
<comment type="subcellular location">
    <subcellularLocation>
        <location evidence="1">Endomembrane system</location>
        <topology evidence="1">Multi-pass membrane protein</topology>
    </subcellularLocation>
</comment>
<evidence type="ECO:0000256" key="6">
    <source>
        <dbReference type="SAM" id="Phobius"/>
    </source>
</evidence>
<reference evidence="8" key="1">
    <citation type="submission" date="2020-06" db="EMBL/GenBank/DDBJ databases">
        <title>Draft genome of Bugula neritina, a colonial animal packing powerful symbionts and potential medicines.</title>
        <authorList>
            <person name="Rayko M."/>
        </authorList>
    </citation>
    <scope>NUCLEOTIDE SEQUENCE [LARGE SCALE GENOMIC DNA]</scope>
    <source>
        <strain evidence="8">Kwan_BN1</strain>
    </source>
</reference>
<dbReference type="EMBL" id="VXIV02001507">
    <property type="protein sequence ID" value="KAF6032412.1"/>
    <property type="molecule type" value="Genomic_DNA"/>
</dbReference>
<feature type="transmembrane region" description="Helical" evidence="6">
    <location>
        <begin position="66"/>
        <end position="84"/>
    </location>
</feature>
<keyword evidence="4 6" id="KW-1133">Transmembrane helix</keyword>
<feature type="transmembrane region" description="Helical" evidence="6">
    <location>
        <begin position="105"/>
        <end position="123"/>
    </location>
</feature>
<feature type="domain" description="CWH43-like N-terminal" evidence="7">
    <location>
        <begin position="19"/>
        <end position="246"/>
    </location>
</feature>
<accession>A0A7J7K1A6</accession>
<sequence length="278" mass="31256">MHDMDGEENHSYEKMRSALCWLPILLAIVTVICFSVSYIFAVVRGDINAFWPYISDTGGQEPESCLFGQLLNFSAFLAMATMYVRFKLVQAFNNYDRSLRILNKVALFMGALSSLGVSLVANFQDTYVVSVHLTGAFMAFGIGVVYCFLHTVITRKMYPMYNNRSIWILRFFISLLGLVSLILTFVFASIASAQAGSIAQVTDFSKKWNATEPGFDEHIVSTMSEWMIGVAFLSFFLTYVKDFQKITIRILPELLVSHLDETPIVFNSGPTERTGLLA</sequence>
<evidence type="ECO:0000256" key="1">
    <source>
        <dbReference type="ARBA" id="ARBA00004127"/>
    </source>
</evidence>
<feature type="transmembrane region" description="Helical" evidence="6">
    <location>
        <begin position="21"/>
        <end position="43"/>
    </location>
</feature>
<dbReference type="InterPro" id="IPR050911">
    <property type="entry name" value="DRAM/TMEM150_Autophagy_Mod"/>
</dbReference>
<dbReference type="PANTHER" id="PTHR21324">
    <property type="entry name" value="FASTING-INDUCIBLE INTEGRAL MEMBRANE PROTEIN TM6P1-RELATED"/>
    <property type="match status" value="1"/>
</dbReference>
<keyword evidence="3 6" id="KW-0812">Transmembrane</keyword>
<keyword evidence="9" id="KW-1185">Reference proteome</keyword>
<comment type="similarity">
    <text evidence="2">Belongs to the DRAM/TMEM150 family.</text>
</comment>
<dbReference type="OrthoDB" id="191706at2759"/>
<feature type="transmembrane region" description="Helical" evidence="6">
    <location>
        <begin position="129"/>
        <end position="149"/>
    </location>
</feature>
<dbReference type="AlphaFoldDB" id="A0A7J7K1A6"/>
<evidence type="ECO:0000313" key="9">
    <source>
        <dbReference type="Proteomes" id="UP000593567"/>
    </source>
</evidence>
<dbReference type="GO" id="GO:0012505">
    <property type="term" value="C:endomembrane system"/>
    <property type="evidence" value="ECO:0007669"/>
    <property type="project" value="UniProtKB-SubCell"/>
</dbReference>
<gene>
    <name evidence="8" type="ORF">EB796_009226</name>
</gene>
<evidence type="ECO:0000256" key="5">
    <source>
        <dbReference type="ARBA" id="ARBA00023136"/>
    </source>
</evidence>
<comment type="caution">
    <text evidence="8">The sequence shown here is derived from an EMBL/GenBank/DDBJ whole genome shotgun (WGS) entry which is preliminary data.</text>
</comment>
<organism evidence="8 9">
    <name type="scientific">Bugula neritina</name>
    <name type="common">Brown bryozoan</name>
    <name type="synonym">Sertularia neritina</name>
    <dbReference type="NCBI Taxonomy" id="10212"/>
    <lineage>
        <taxon>Eukaryota</taxon>
        <taxon>Metazoa</taxon>
        <taxon>Spiralia</taxon>
        <taxon>Lophotrochozoa</taxon>
        <taxon>Bryozoa</taxon>
        <taxon>Gymnolaemata</taxon>
        <taxon>Cheilostomatida</taxon>
        <taxon>Flustrina</taxon>
        <taxon>Buguloidea</taxon>
        <taxon>Bugulidae</taxon>
        <taxon>Bugula</taxon>
    </lineage>
</organism>
<proteinExistence type="inferred from homology"/>
<feature type="transmembrane region" description="Helical" evidence="6">
    <location>
        <begin position="219"/>
        <end position="240"/>
    </location>
</feature>
<protein>
    <recommendedName>
        <fullName evidence="7">CWH43-like N-terminal domain-containing protein</fullName>
    </recommendedName>
</protein>
<dbReference type="InterPro" id="IPR019402">
    <property type="entry name" value="CWH43_N"/>
</dbReference>